<evidence type="ECO:0000313" key="8">
    <source>
        <dbReference type="Proteomes" id="UP000533598"/>
    </source>
</evidence>
<proteinExistence type="inferred from homology"/>
<dbReference type="PANTHER" id="PTHR43673">
    <property type="entry name" value="NAD(P)H NITROREDUCTASE YDGI-RELATED"/>
    <property type="match status" value="1"/>
</dbReference>
<dbReference type="EMBL" id="JACHMH010000001">
    <property type="protein sequence ID" value="MBB4682462.1"/>
    <property type="molecule type" value="Genomic_DNA"/>
</dbReference>
<comment type="cofactor">
    <cofactor evidence="1">
        <name>FMN</name>
        <dbReference type="ChEBI" id="CHEBI:58210"/>
    </cofactor>
</comment>
<evidence type="ECO:0000256" key="4">
    <source>
        <dbReference type="ARBA" id="ARBA00022643"/>
    </source>
</evidence>
<dbReference type="RefSeq" id="WP_185009791.1">
    <property type="nucleotide sequence ID" value="NZ_BAAAUI010000007.1"/>
</dbReference>
<dbReference type="InterPro" id="IPR000415">
    <property type="entry name" value="Nitroreductase-like"/>
</dbReference>
<dbReference type="Gene3D" id="3.40.109.10">
    <property type="entry name" value="NADH Oxidase"/>
    <property type="match status" value="1"/>
</dbReference>
<keyword evidence="5" id="KW-0560">Oxidoreductase</keyword>
<dbReference type="Pfam" id="PF00881">
    <property type="entry name" value="Nitroreductase"/>
    <property type="match status" value="1"/>
</dbReference>
<evidence type="ECO:0000259" key="6">
    <source>
        <dbReference type="Pfam" id="PF00881"/>
    </source>
</evidence>
<organism evidence="7 8">
    <name type="scientific">Crossiella cryophila</name>
    <dbReference type="NCBI Taxonomy" id="43355"/>
    <lineage>
        <taxon>Bacteria</taxon>
        <taxon>Bacillati</taxon>
        <taxon>Actinomycetota</taxon>
        <taxon>Actinomycetes</taxon>
        <taxon>Pseudonocardiales</taxon>
        <taxon>Pseudonocardiaceae</taxon>
        <taxon>Crossiella</taxon>
    </lineage>
</organism>
<evidence type="ECO:0000256" key="1">
    <source>
        <dbReference type="ARBA" id="ARBA00001917"/>
    </source>
</evidence>
<dbReference type="InterPro" id="IPR029479">
    <property type="entry name" value="Nitroreductase"/>
</dbReference>
<dbReference type="GO" id="GO:0016491">
    <property type="term" value="F:oxidoreductase activity"/>
    <property type="evidence" value="ECO:0007669"/>
    <property type="project" value="UniProtKB-KW"/>
</dbReference>
<evidence type="ECO:0000256" key="3">
    <source>
        <dbReference type="ARBA" id="ARBA00022630"/>
    </source>
</evidence>
<dbReference type="Proteomes" id="UP000533598">
    <property type="component" value="Unassembled WGS sequence"/>
</dbReference>
<dbReference type="SUPFAM" id="SSF55469">
    <property type="entry name" value="FMN-dependent nitroreductase-like"/>
    <property type="match status" value="1"/>
</dbReference>
<accession>A0A7W7FYL6</accession>
<keyword evidence="8" id="KW-1185">Reference proteome</keyword>
<feature type="domain" description="Nitroreductase" evidence="6">
    <location>
        <begin position="14"/>
        <end position="201"/>
    </location>
</feature>
<keyword evidence="4" id="KW-0288">FMN</keyword>
<name>A0A7W7FYL6_9PSEU</name>
<evidence type="ECO:0000256" key="2">
    <source>
        <dbReference type="ARBA" id="ARBA00007118"/>
    </source>
</evidence>
<keyword evidence="3" id="KW-0285">Flavoprotein</keyword>
<dbReference type="CDD" id="cd02136">
    <property type="entry name" value="PnbA_NfnB-like"/>
    <property type="match status" value="1"/>
</dbReference>
<comment type="similarity">
    <text evidence="2">Belongs to the nitroreductase family.</text>
</comment>
<sequence length="226" mass="24686">MTTGYPPEYAEHLIRTRRATRAFRPDPVPEHTLRAVFSLAGAAPSNSNTQPWHVEVVSGAARDRLGAALVAAHTRDDLSLDFPYREDLYQGAHRRRRQCAGERLYTAVGIGRDDHAARAAYNAQSLRFYGAPHVALLFTPANAEVRIAADVGIYAQTLMLAMTAYGIASCPQGLLSFYADTIRAELGVQDRKVLLGISFGYADESAPANAVRVARAELGETTRFHS</sequence>
<dbReference type="AlphaFoldDB" id="A0A7W7FYL6"/>
<evidence type="ECO:0000256" key="5">
    <source>
        <dbReference type="ARBA" id="ARBA00023002"/>
    </source>
</evidence>
<evidence type="ECO:0000313" key="7">
    <source>
        <dbReference type="EMBL" id="MBB4682462.1"/>
    </source>
</evidence>
<comment type="caution">
    <text evidence="7">The sequence shown here is derived from an EMBL/GenBank/DDBJ whole genome shotgun (WGS) entry which is preliminary data.</text>
</comment>
<reference evidence="7 8" key="1">
    <citation type="submission" date="2020-08" db="EMBL/GenBank/DDBJ databases">
        <title>Sequencing the genomes of 1000 actinobacteria strains.</title>
        <authorList>
            <person name="Klenk H.-P."/>
        </authorList>
    </citation>
    <scope>NUCLEOTIDE SEQUENCE [LARGE SCALE GENOMIC DNA]</scope>
    <source>
        <strain evidence="7 8">DSM 44230</strain>
    </source>
</reference>
<protein>
    <submittedName>
        <fullName evidence="7">Nitroreductase</fullName>
    </submittedName>
</protein>
<gene>
    <name evidence="7" type="ORF">HNR67_008580</name>
</gene>
<dbReference type="PANTHER" id="PTHR43673:SF2">
    <property type="entry name" value="NITROREDUCTASE"/>
    <property type="match status" value="1"/>
</dbReference>